<feature type="non-terminal residue" evidence="2">
    <location>
        <position position="23"/>
    </location>
</feature>
<feature type="domain" description="4Fe-4S ferredoxin-type" evidence="1">
    <location>
        <begin position="3"/>
        <end position="23"/>
    </location>
</feature>
<dbReference type="InterPro" id="IPR017896">
    <property type="entry name" value="4Fe4S_Fe-S-bd"/>
</dbReference>
<proteinExistence type="predicted"/>
<evidence type="ECO:0000259" key="1">
    <source>
        <dbReference type="PROSITE" id="PS51379"/>
    </source>
</evidence>
<accession>K1U605</accession>
<dbReference type="Pfam" id="PF00037">
    <property type="entry name" value="Fer4"/>
    <property type="match status" value="1"/>
</dbReference>
<dbReference type="PROSITE" id="PS51379">
    <property type="entry name" value="4FE4S_FER_2"/>
    <property type="match status" value="1"/>
</dbReference>
<dbReference type="SUPFAM" id="SSF54862">
    <property type="entry name" value="4Fe-4S ferredoxins"/>
    <property type="match status" value="1"/>
</dbReference>
<sequence>MGLSAHVDEEKCVGCGRCAKVCP</sequence>
<name>K1U605_9ZZZZ</name>
<dbReference type="PROSITE" id="PS00198">
    <property type="entry name" value="4FE4S_FER_1"/>
    <property type="match status" value="1"/>
</dbReference>
<organism evidence="2">
    <name type="scientific">human gut metagenome</name>
    <dbReference type="NCBI Taxonomy" id="408170"/>
    <lineage>
        <taxon>unclassified sequences</taxon>
        <taxon>metagenomes</taxon>
        <taxon>organismal metagenomes</taxon>
    </lineage>
</organism>
<protein>
    <submittedName>
        <fullName evidence="2">Protein containing 4Fe-4S ferredoxin, iron-sulfur binding, subgroup domain protein</fullName>
    </submittedName>
</protein>
<reference evidence="2" key="1">
    <citation type="journal article" date="2013" name="Environ. Microbiol.">
        <title>Microbiota from the distal guts of lean and obese adolescents exhibit partial functional redundancy besides clear differences in community structure.</title>
        <authorList>
            <person name="Ferrer M."/>
            <person name="Ruiz A."/>
            <person name="Lanza F."/>
            <person name="Haange S.B."/>
            <person name="Oberbach A."/>
            <person name="Till H."/>
            <person name="Bargiela R."/>
            <person name="Campoy C."/>
            <person name="Segura M.T."/>
            <person name="Richter M."/>
            <person name="von Bergen M."/>
            <person name="Seifert J."/>
            <person name="Suarez A."/>
        </authorList>
    </citation>
    <scope>NUCLEOTIDE SEQUENCE</scope>
</reference>
<dbReference type="AlphaFoldDB" id="K1U605"/>
<dbReference type="InterPro" id="IPR017900">
    <property type="entry name" value="4Fe4S_Fe_S_CS"/>
</dbReference>
<comment type="caution">
    <text evidence="2">The sequence shown here is derived from an EMBL/GenBank/DDBJ whole genome shotgun (WGS) entry which is preliminary data.</text>
</comment>
<dbReference type="Gene3D" id="3.30.70.20">
    <property type="match status" value="1"/>
</dbReference>
<evidence type="ECO:0000313" key="2">
    <source>
        <dbReference type="EMBL" id="EKC80627.1"/>
    </source>
</evidence>
<gene>
    <name evidence="2" type="ORF">LEA_01183</name>
</gene>
<dbReference type="EMBL" id="AJWY01000828">
    <property type="protein sequence ID" value="EKC80627.1"/>
    <property type="molecule type" value="Genomic_DNA"/>
</dbReference>